<reference evidence="1 2" key="1">
    <citation type="journal article" date="2019" name="Sci. Rep.">
        <title>A high-quality genome of Eragrostis curvula grass provides insights into Poaceae evolution and supports new strategies to enhance forage quality.</title>
        <authorList>
            <person name="Carballo J."/>
            <person name="Santos B.A.C.M."/>
            <person name="Zappacosta D."/>
            <person name="Garbus I."/>
            <person name="Selva J.P."/>
            <person name="Gallo C.A."/>
            <person name="Diaz A."/>
            <person name="Albertini E."/>
            <person name="Caccamo M."/>
            <person name="Echenique V."/>
        </authorList>
    </citation>
    <scope>NUCLEOTIDE SEQUENCE [LARGE SCALE GENOMIC DNA]</scope>
    <source>
        <strain evidence="2">cv. Victoria</strain>
        <tissue evidence="1">Leaf</tissue>
    </source>
</reference>
<comment type="caution">
    <text evidence="1">The sequence shown here is derived from an EMBL/GenBank/DDBJ whole genome shotgun (WGS) entry which is preliminary data.</text>
</comment>
<keyword evidence="2" id="KW-1185">Reference proteome</keyword>
<sequence length="167" mass="17636">MEPIRWWHKPLTSSSLPLLYTFHGGADDGGASAQETATGNPPGGCLCEIVLANGGAAHLGLLDGHGAVTGSVRCRRSEADERAQVAAQIQAERLGGSIGMLHARGSATQPIHKRPLHLPLRQAQLRPQVHPVIDSQLGFVFIAHLLEHSSNSVSATGVSELPREPVT</sequence>
<evidence type="ECO:0000313" key="2">
    <source>
        <dbReference type="Proteomes" id="UP000324897"/>
    </source>
</evidence>
<evidence type="ECO:0000313" key="1">
    <source>
        <dbReference type="EMBL" id="TVU10864.1"/>
    </source>
</evidence>
<accession>A0A5J9THV2</accession>
<name>A0A5J9THV2_9POAL</name>
<feature type="non-terminal residue" evidence="1">
    <location>
        <position position="1"/>
    </location>
</feature>
<protein>
    <submittedName>
        <fullName evidence="1">Uncharacterized protein</fullName>
    </submittedName>
</protein>
<proteinExistence type="predicted"/>
<organism evidence="1 2">
    <name type="scientific">Eragrostis curvula</name>
    <name type="common">weeping love grass</name>
    <dbReference type="NCBI Taxonomy" id="38414"/>
    <lineage>
        <taxon>Eukaryota</taxon>
        <taxon>Viridiplantae</taxon>
        <taxon>Streptophyta</taxon>
        <taxon>Embryophyta</taxon>
        <taxon>Tracheophyta</taxon>
        <taxon>Spermatophyta</taxon>
        <taxon>Magnoliopsida</taxon>
        <taxon>Liliopsida</taxon>
        <taxon>Poales</taxon>
        <taxon>Poaceae</taxon>
        <taxon>PACMAD clade</taxon>
        <taxon>Chloridoideae</taxon>
        <taxon>Eragrostideae</taxon>
        <taxon>Eragrostidinae</taxon>
        <taxon>Eragrostis</taxon>
    </lineage>
</organism>
<dbReference type="EMBL" id="RWGY01000039">
    <property type="protein sequence ID" value="TVU10864.1"/>
    <property type="molecule type" value="Genomic_DNA"/>
</dbReference>
<dbReference type="Proteomes" id="UP000324897">
    <property type="component" value="Chromosome 3"/>
</dbReference>
<dbReference type="Gramene" id="TVU10864">
    <property type="protein sequence ID" value="TVU10864"/>
    <property type="gene ID" value="EJB05_44417"/>
</dbReference>
<gene>
    <name evidence="1" type="ORF">EJB05_44417</name>
</gene>
<dbReference type="AlphaFoldDB" id="A0A5J9THV2"/>